<dbReference type="RefSeq" id="WP_003712012.1">
    <property type="nucleotide sequence ID" value="NZ_CP019894.1"/>
</dbReference>
<dbReference type="Proteomes" id="UP000191249">
    <property type="component" value="Chromosome"/>
</dbReference>
<evidence type="ECO:0000313" key="1">
    <source>
        <dbReference type="EMBL" id="ARB04755.1"/>
    </source>
</evidence>
<accession>A0AAU8VGP0</accession>
<sequence length="239" mass="26747">MISNFGATDAQIKTFLSAYEKSHIRAAAHAAGIDIIQATMIARHSGVLRITEAAVVNSKAGETGRVGEEIFQDIFPQAVNANLAVQRNMPRYDFILNGAKIDIKTTALSMSGKGPQRKIRLRCDNKLETDIFVIFVKADKEAGIKDKKAYRHVFIIPSLVLINHKKIEIVEDVLHGSGKAWSEYLYPTGKLKEKIEMLTAYPELLAIPDELKETVKANDKLKTVIHKNRYRSRKCQTKA</sequence>
<name>A0AAU8VGP0_NEILA</name>
<dbReference type="EMBL" id="CP019894">
    <property type="protein sequence ID" value="ARB04755.1"/>
    <property type="molecule type" value="Genomic_DNA"/>
</dbReference>
<gene>
    <name evidence="1" type="ORF">B2G52_07550</name>
</gene>
<reference evidence="1 2" key="1">
    <citation type="submission" date="2017-03" db="EMBL/GenBank/DDBJ databases">
        <title>N. lactamica Y92-1009 whole genome sequence.</title>
        <authorList>
            <person name="Pandey A.K."/>
            <person name="Read R.C."/>
        </authorList>
    </citation>
    <scope>NUCLEOTIDE SEQUENCE [LARGE SCALE GENOMIC DNA]</scope>
    <source>
        <strain evidence="1 2">Y92-1009</strain>
    </source>
</reference>
<proteinExistence type="predicted"/>
<evidence type="ECO:0000313" key="2">
    <source>
        <dbReference type="Proteomes" id="UP000191249"/>
    </source>
</evidence>
<dbReference type="AlphaFoldDB" id="A0AAU8VGP0"/>
<protein>
    <submittedName>
        <fullName evidence="1">Uncharacterized protein</fullName>
    </submittedName>
</protein>
<organism evidence="1 2">
    <name type="scientific">Neisseria lactamica</name>
    <dbReference type="NCBI Taxonomy" id="486"/>
    <lineage>
        <taxon>Bacteria</taxon>
        <taxon>Pseudomonadati</taxon>
        <taxon>Pseudomonadota</taxon>
        <taxon>Betaproteobacteria</taxon>
        <taxon>Neisseriales</taxon>
        <taxon>Neisseriaceae</taxon>
        <taxon>Neisseria</taxon>
    </lineage>
</organism>